<dbReference type="Proteomes" id="UP001153719">
    <property type="component" value="Chromosome"/>
</dbReference>
<organism evidence="1 2">
    <name type="scientific">Planktothrix pseudagardhii</name>
    <dbReference type="NCBI Taxonomy" id="132604"/>
    <lineage>
        <taxon>Bacteria</taxon>
        <taxon>Bacillati</taxon>
        <taxon>Cyanobacteriota</taxon>
        <taxon>Cyanophyceae</taxon>
        <taxon>Oscillatoriophycideae</taxon>
        <taxon>Oscillatoriales</taxon>
        <taxon>Microcoleaceae</taxon>
        <taxon>Planktothrix</taxon>
    </lineage>
</organism>
<dbReference type="KEGG" id="ppsu:NO713_04043"/>
<dbReference type="AlphaFoldDB" id="A0A9W4G8L2"/>
<gene>
    <name evidence="1" type="ORF">NO713_04043</name>
</gene>
<name>A0A9W4G8L2_9CYAN</name>
<proteinExistence type="predicted"/>
<evidence type="ECO:0000313" key="2">
    <source>
        <dbReference type="Proteomes" id="UP001153719"/>
    </source>
</evidence>
<keyword evidence="2" id="KW-1185">Reference proteome</keyword>
<reference evidence="1" key="1">
    <citation type="submission" date="2020-09" db="EMBL/GenBank/DDBJ databases">
        <authorList>
            <person name="Blom J."/>
        </authorList>
    </citation>
    <scope>NUCLEOTIDE SEQUENCE</scope>
    <source>
        <strain evidence="1">No.713</strain>
    </source>
</reference>
<dbReference type="EMBL" id="LR882967">
    <property type="protein sequence ID" value="CAD5974209.1"/>
    <property type="molecule type" value="Genomic_DNA"/>
</dbReference>
<dbReference type="RefSeq" id="WP_254174493.1">
    <property type="nucleotide sequence ID" value="NZ_LR882967.1"/>
</dbReference>
<accession>A0A9W4G8L2</accession>
<sequence length="146" mass="16159">MKRYFLSSVIIGIIVVSAAQKPGFAETMPENIDGYFAYNGSVYAKAGGTICAFSKPGHLDIFRRSRPAPDLNITAISTYKYIGLCPVPRAFFDFGNSGYFSFGNGSFCGFPNPQVQLEYRQRYNAPLVKKISSDPKAFMKYTGRCS</sequence>
<protein>
    <submittedName>
        <fullName evidence="1">Uncharacterized protein</fullName>
    </submittedName>
</protein>
<evidence type="ECO:0000313" key="1">
    <source>
        <dbReference type="EMBL" id="CAD5974209.1"/>
    </source>
</evidence>